<dbReference type="GO" id="GO:0016740">
    <property type="term" value="F:transferase activity"/>
    <property type="evidence" value="ECO:0007669"/>
    <property type="project" value="UniProtKB-KW"/>
</dbReference>
<dbReference type="InterPro" id="IPR001173">
    <property type="entry name" value="Glyco_trans_2-like"/>
</dbReference>
<sequence>LAVFNESANLADCLETIKDIASEIVIVDGQSSDNTVEIAKQYNATVLVEE</sequence>
<dbReference type="SUPFAM" id="SSF53448">
    <property type="entry name" value="Nucleotide-diphospho-sugar transferases"/>
    <property type="match status" value="1"/>
</dbReference>
<comment type="caution">
    <text evidence="2">The sequence shown here is derived from an EMBL/GenBank/DDBJ whole genome shotgun (WGS) entry which is preliminary data.</text>
</comment>
<gene>
    <name evidence="2" type="ORF">COW38_01845</name>
</gene>
<feature type="domain" description="Glycosyltransferase 2-like" evidence="1">
    <location>
        <begin position="2"/>
        <end position="44"/>
    </location>
</feature>
<dbReference type="EMBL" id="PFFO01000082">
    <property type="protein sequence ID" value="PIW07925.1"/>
    <property type="molecule type" value="Genomic_DNA"/>
</dbReference>
<evidence type="ECO:0000259" key="1">
    <source>
        <dbReference type="Pfam" id="PF00535"/>
    </source>
</evidence>
<feature type="non-terminal residue" evidence="2">
    <location>
        <position position="50"/>
    </location>
</feature>
<dbReference type="Proteomes" id="UP000230556">
    <property type="component" value="Unassembled WGS sequence"/>
</dbReference>
<dbReference type="AlphaFoldDB" id="A0A2M7FPN5"/>
<protein>
    <submittedName>
        <fullName evidence="2">Glycosyltransferase family 2 protein</fullName>
    </submittedName>
</protein>
<organism evidence="2 3">
    <name type="scientific">Candidatus Collierbacteria bacterium CG17_big_fil_post_rev_8_21_14_2_50_45_7</name>
    <dbReference type="NCBI Taxonomy" id="1974536"/>
    <lineage>
        <taxon>Bacteria</taxon>
        <taxon>Candidatus Collieribacteriota</taxon>
    </lineage>
</organism>
<dbReference type="Gene3D" id="3.90.550.10">
    <property type="entry name" value="Spore Coat Polysaccharide Biosynthesis Protein SpsA, Chain A"/>
    <property type="match status" value="1"/>
</dbReference>
<dbReference type="InterPro" id="IPR029044">
    <property type="entry name" value="Nucleotide-diphossugar_trans"/>
</dbReference>
<feature type="non-terminal residue" evidence="2">
    <location>
        <position position="1"/>
    </location>
</feature>
<evidence type="ECO:0000313" key="3">
    <source>
        <dbReference type="Proteomes" id="UP000230556"/>
    </source>
</evidence>
<evidence type="ECO:0000313" key="2">
    <source>
        <dbReference type="EMBL" id="PIW07925.1"/>
    </source>
</evidence>
<proteinExistence type="predicted"/>
<reference evidence="3" key="1">
    <citation type="submission" date="2017-09" db="EMBL/GenBank/DDBJ databases">
        <title>Depth-based differentiation of microbial function through sediment-hosted aquifers and enrichment of novel symbionts in the deep terrestrial subsurface.</title>
        <authorList>
            <person name="Probst A.J."/>
            <person name="Ladd B."/>
            <person name="Jarett J.K."/>
            <person name="Geller-Mcgrath D.E."/>
            <person name="Sieber C.M.K."/>
            <person name="Emerson J.B."/>
            <person name="Anantharaman K."/>
            <person name="Thomas B.C."/>
            <person name="Malmstrom R."/>
            <person name="Stieglmeier M."/>
            <person name="Klingl A."/>
            <person name="Woyke T."/>
            <person name="Ryan C.M."/>
            <person name="Banfield J.F."/>
        </authorList>
    </citation>
    <scope>NUCLEOTIDE SEQUENCE [LARGE SCALE GENOMIC DNA]</scope>
</reference>
<keyword evidence="2" id="KW-0808">Transferase</keyword>
<accession>A0A2M7FPN5</accession>
<dbReference type="Pfam" id="PF00535">
    <property type="entry name" value="Glycos_transf_2"/>
    <property type="match status" value="1"/>
</dbReference>
<name>A0A2M7FPN5_9BACT</name>